<accession>A0ABY4CY80</accession>
<evidence type="ECO:0000313" key="3">
    <source>
        <dbReference type="EMBL" id="UOG75118.1"/>
    </source>
</evidence>
<proteinExistence type="predicted"/>
<name>A0ABY4CY80_9BACT</name>
<feature type="transmembrane region" description="Helical" evidence="1">
    <location>
        <begin position="172"/>
        <end position="189"/>
    </location>
</feature>
<feature type="transmembrane region" description="Helical" evidence="1">
    <location>
        <begin position="28"/>
        <end position="50"/>
    </location>
</feature>
<feature type="transmembrane region" description="Helical" evidence="1">
    <location>
        <begin position="70"/>
        <end position="90"/>
    </location>
</feature>
<dbReference type="Pfam" id="PF14360">
    <property type="entry name" value="PAP2_C"/>
    <property type="match status" value="1"/>
</dbReference>
<evidence type="ECO:0000259" key="2">
    <source>
        <dbReference type="Pfam" id="PF14360"/>
    </source>
</evidence>
<evidence type="ECO:0000313" key="4">
    <source>
        <dbReference type="Proteomes" id="UP000831113"/>
    </source>
</evidence>
<dbReference type="InterPro" id="IPR025749">
    <property type="entry name" value="Sphingomyelin_synth-like_dom"/>
</dbReference>
<evidence type="ECO:0000256" key="1">
    <source>
        <dbReference type="SAM" id="Phobius"/>
    </source>
</evidence>
<dbReference type="EMBL" id="CP094669">
    <property type="protein sequence ID" value="UOG75118.1"/>
    <property type="molecule type" value="Genomic_DNA"/>
</dbReference>
<reference evidence="3 4" key="1">
    <citation type="submission" date="2022-03" db="EMBL/GenBank/DDBJ databases">
        <title>Hymenobactersp. isolated from the air.</title>
        <authorList>
            <person name="Won M."/>
            <person name="Kwon S.-W."/>
        </authorList>
    </citation>
    <scope>NUCLEOTIDE SEQUENCE [LARGE SCALE GENOMIC DNA]</scope>
    <source>
        <strain evidence="3 4">KACC 21982</strain>
    </source>
</reference>
<feature type="transmembrane region" description="Helical" evidence="1">
    <location>
        <begin position="148"/>
        <end position="165"/>
    </location>
</feature>
<dbReference type="RefSeq" id="WP_243798967.1">
    <property type="nucleotide sequence ID" value="NZ_CP094669.1"/>
</dbReference>
<keyword evidence="1" id="KW-0472">Membrane</keyword>
<organism evidence="3 4">
    <name type="scientific">Hymenobacter tibetensis</name>
    <dbReference type="NCBI Taxonomy" id="497967"/>
    <lineage>
        <taxon>Bacteria</taxon>
        <taxon>Pseudomonadati</taxon>
        <taxon>Bacteroidota</taxon>
        <taxon>Cytophagia</taxon>
        <taxon>Cytophagales</taxon>
        <taxon>Hymenobacteraceae</taxon>
        <taxon>Hymenobacter</taxon>
    </lineage>
</organism>
<gene>
    <name evidence="3" type="ORF">MTX78_00635</name>
</gene>
<keyword evidence="1" id="KW-0812">Transmembrane</keyword>
<feature type="domain" description="Sphingomyelin synthase-like" evidence="2">
    <location>
        <begin position="147"/>
        <end position="208"/>
    </location>
</feature>
<dbReference type="Proteomes" id="UP000831113">
    <property type="component" value="Chromosome"/>
</dbReference>
<protein>
    <recommendedName>
        <fullName evidence="2">Sphingomyelin synthase-like domain-containing protein</fullName>
    </recommendedName>
</protein>
<keyword evidence="1" id="KW-1133">Transmembrane helix</keyword>
<feature type="transmembrane region" description="Helical" evidence="1">
    <location>
        <begin position="97"/>
        <end position="119"/>
    </location>
</feature>
<keyword evidence="4" id="KW-1185">Reference proteome</keyword>
<sequence>MPRLVAAPDSLPRTWSVAWQQSAFRYRLLLTLGLLLVLVANLPPFFAWVQARPGAHLPDPLLALLPVQDVSWPIFIIIYLSVGATLHYVLPRPYLLLRLLAAYWLMQVCRVALLALLPLEPPIGLLPLRDPIIDTFIYVAAGPITKDLFFSGHTATVVLLALGVGPGRRRQWLLAAAAAVGLLVLVQHVHYTYDVVAAPFFASVCYWVAGRFGQAGTQ</sequence>